<organism evidence="2 3">
    <name type="scientific">Rhizobium rhizophilum</name>
    <dbReference type="NCBI Taxonomy" id="1850373"/>
    <lineage>
        <taxon>Bacteria</taxon>
        <taxon>Pseudomonadati</taxon>
        <taxon>Pseudomonadota</taxon>
        <taxon>Alphaproteobacteria</taxon>
        <taxon>Hyphomicrobiales</taxon>
        <taxon>Rhizobiaceae</taxon>
        <taxon>Rhizobium/Agrobacterium group</taxon>
        <taxon>Rhizobium</taxon>
    </lineage>
</organism>
<dbReference type="Proteomes" id="UP000309667">
    <property type="component" value="Unassembled WGS sequence"/>
</dbReference>
<reference evidence="2 3" key="1">
    <citation type="submission" date="2019-04" db="EMBL/GenBank/DDBJ databases">
        <title>Genome sequence of strain 7209-2.</title>
        <authorList>
            <person name="Gao J."/>
            <person name="Sun J."/>
        </authorList>
    </citation>
    <scope>NUCLEOTIDE SEQUENCE [LARGE SCALE GENOMIC DNA]</scope>
    <source>
        <strain evidence="2 3">7209-2</strain>
    </source>
</reference>
<evidence type="ECO:0000256" key="1">
    <source>
        <dbReference type="SAM" id="Phobius"/>
    </source>
</evidence>
<keyword evidence="3" id="KW-1185">Reference proteome</keyword>
<keyword evidence="1" id="KW-0812">Transmembrane</keyword>
<evidence type="ECO:0000313" key="2">
    <source>
        <dbReference type="EMBL" id="THV15221.1"/>
    </source>
</evidence>
<name>A0ABY2QZ64_9HYPH</name>
<protein>
    <submittedName>
        <fullName evidence="2">Uncharacterized protein</fullName>
    </submittedName>
</protein>
<feature type="transmembrane region" description="Helical" evidence="1">
    <location>
        <begin position="40"/>
        <end position="61"/>
    </location>
</feature>
<dbReference type="Gene3D" id="3.30.1380.10">
    <property type="match status" value="1"/>
</dbReference>
<proteinExistence type="predicted"/>
<keyword evidence="1" id="KW-0472">Membrane</keyword>
<accession>A0ABY2QZ64</accession>
<gene>
    <name evidence="2" type="ORF">E9677_07645</name>
</gene>
<sequence length="270" mass="29913">MAKIANRIILFILLTALTQLGGLAYIATLGVARVLRLGSVLARISLFLAFYMGVTYAATFIAPHFGRVALSCFAKPADHLVVRSPLYCALNRNYVTPGLLRMAEGLADHMDTRFPGTVTVALDANFPFIDGFPLLPHLSHADGRKLDLAFYYRDGEDRFLNGVTRSPIGYFAFEQPNSTDKQPCAGRHDWLTTRWDLASLQPFFPVYGIEPERMRAAVAWLAETGVAEYGVEKVFLEPHLTDALGVAAPAVRFQGCRAARHDDHIHVQIH</sequence>
<comment type="caution">
    <text evidence="2">The sequence shown here is derived from an EMBL/GenBank/DDBJ whole genome shotgun (WGS) entry which is preliminary data.</text>
</comment>
<keyword evidence="1" id="KW-1133">Transmembrane helix</keyword>
<evidence type="ECO:0000313" key="3">
    <source>
        <dbReference type="Proteomes" id="UP000309667"/>
    </source>
</evidence>
<dbReference type="EMBL" id="STGT01000002">
    <property type="protein sequence ID" value="THV15221.1"/>
    <property type="molecule type" value="Genomic_DNA"/>
</dbReference>
<dbReference type="RefSeq" id="WP_136557507.1">
    <property type="nucleotide sequence ID" value="NZ_STGT01000002.1"/>
</dbReference>
<dbReference type="InterPro" id="IPR009045">
    <property type="entry name" value="Zn_M74/Hedgehog-like"/>
</dbReference>